<name>A0A9D4LAM0_DREPO</name>
<reference evidence="1" key="2">
    <citation type="submission" date="2020-11" db="EMBL/GenBank/DDBJ databases">
        <authorList>
            <person name="McCartney M.A."/>
            <person name="Auch B."/>
            <person name="Kono T."/>
            <person name="Mallez S."/>
            <person name="Becker A."/>
            <person name="Gohl D.M."/>
            <person name="Silverstein K.A.T."/>
            <person name="Koren S."/>
            <person name="Bechman K.B."/>
            <person name="Herman A."/>
            <person name="Abrahante J.E."/>
            <person name="Garbe J."/>
        </authorList>
    </citation>
    <scope>NUCLEOTIDE SEQUENCE</scope>
    <source>
        <strain evidence="1">Duluth1</strain>
        <tissue evidence="1">Whole animal</tissue>
    </source>
</reference>
<comment type="caution">
    <text evidence="1">The sequence shown here is derived from an EMBL/GenBank/DDBJ whole genome shotgun (WGS) entry which is preliminary data.</text>
</comment>
<dbReference type="AlphaFoldDB" id="A0A9D4LAM0"/>
<keyword evidence="2" id="KW-1185">Reference proteome</keyword>
<sequence>MSCLILSVERGGEETQQARFYQYFTVSTITLSSYWSVSGEKGLKELIEDALLRF</sequence>
<proteinExistence type="predicted"/>
<reference evidence="1" key="1">
    <citation type="journal article" date="2019" name="bioRxiv">
        <title>The Genome of the Zebra Mussel, Dreissena polymorpha: A Resource for Invasive Species Research.</title>
        <authorList>
            <person name="McCartney M.A."/>
            <person name="Auch B."/>
            <person name="Kono T."/>
            <person name="Mallez S."/>
            <person name="Zhang Y."/>
            <person name="Obille A."/>
            <person name="Becker A."/>
            <person name="Abrahante J.E."/>
            <person name="Garbe J."/>
            <person name="Badalamenti J.P."/>
            <person name="Herman A."/>
            <person name="Mangelson H."/>
            <person name="Liachko I."/>
            <person name="Sullivan S."/>
            <person name="Sone E.D."/>
            <person name="Koren S."/>
            <person name="Silverstein K.A.T."/>
            <person name="Beckman K.B."/>
            <person name="Gohl D.M."/>
        </authorList>
    </citation>
    <scope>NUCLEOTIDE SEQUENCE</scope>
    <source>
        <strain evidence="1">Duluth1</strain>
        <tissue evidence="1">Whole animal</tissue>
    </source>
</reference>
<dbReference type="EMBL" id="JAIWYP010000003">
    <property type="protein sequence ID" value="KAH3853511.1"/>
    <property type="molecule type" value="Genomic_DNA"/>
</dbReference>
<organism evidence="1 2">
    <name type="scientific">Dreissena polymorpha</name>
    <name type="common">Zebra mussel</name>
    <name type="synonym">Mytilus polymorpha</name>
    <dbReference type="NCBI Taxonomy" id="45954"/>
    <lineage>
        <taxon>Eukaryota</taxon>
        <taxon>Metazoa</taxon>
        <taxon>Spiralia</taxon>
        <taxon>Lophotrochozoa</taxon>
        <taxon>Mollusca</taxon>
        <taxon>Bivalvia</taxon>
        <taxon>Autobranchia</taxon>
        <taxon>Heteroconchia</taxon>
        <taxon>Euheterodonta</taxon>
        <taxon>Imparidentia</taxon>
        <taxon>Neoheterodontei</taxon>
        <taxon>Myida</taxon>
        <taxon>Dreissenoidea</taxon>
        <taxon>Dreissenidae</taxon>
        <taxon>Dreissena</taxon>
    </lineage>
</organism>
<evidence type="ECO:0000313" key="2">
    <source>
        <dbReference type="Proteomes" id="UP000828390"/>
    </source>
</evidence>
<protein>
    <submittedName>
        <fullName evidence="1">Uncharacterized protein</fullName>
    </submittedName>
</protein>
<dbReference type="Proteomes" id="UP000828390">
    <property type="component" value="Unassembled WGS sequence"/>
</dbReference>
<gene>
    <name evidence="1" type="ORF">DPMN_096036</name>
</gene>
<evidence type="ECO:0000313" key="1">
    <source>
        <dbReference type="EMBL" id="KAH3853511.1"/>
    </source>
</evidence>
<accession>A0A9D4LAM0</accession>